<comment type="caution">
    <text evidence="4">The sequence shown here is derived from an EMBL/GenBank/DDBJ whole genome shotgun (WGS) entry which is preliminary data.</text>
</comment>
<dbReference type="Pfam" id="PF00098">
    <property type="entry name" value="zf-CCHC"/>
    <property type="match status" value="1"/>
</dbReference>
<evidence type="ECO:0000313" key="5">
    <source>
        <dbReference type="Proteomes" id="UP000792457"/>
    </source>
</evidence>
<feature type="domain" description="CCHC-type" evidence="3">
    <location>
        <begin position="331"/>
        <end position="345"/>
    </location>
</feature>
<dbReference type="SUPFAM" id="SSF57756">
    <property type="entry name" value="Retrovirus zinc finger-like domains"/>
    <property type="match status" value="1"/>
</dbReference>
<dbReference type="PROSITE" id="PS50158">
    <property type="entry name" value="ZF_CCHC"/>
    <property type="match status" value="2"/>
</dbReference>
<sequence>MAWASTNPFSPYYVPPCHLEPTCHDLIEFIPSLNVIDGDEANSPQPSHATHSHVALGSHAYFIPTFSGDEEITVEQFLECLKITSELSAWNEQQTLSIARLRLSGSAAEYVTTNPHVLENFDNFTEHLKRRFAPRVSPLSLERMFTMCIQQHLESVTSFSTRLRKIARQLSGTLKEPNSENTKSMMENRLLTQFLLGLREEIGRFVLIRNPRNLLEAEEYALTEEANVRNYAIQLAETAPGKSLQNQAWQTSQFQRDFTQNQQTTRPPPLLPQTSRVQSIQMHDQNFPSYSNNFLHRSAVNNNSKNITRICRSCGKAGHNPRDCRSNPQNCFSCGAAGHFSRSCPMMLCGVCKQPGHRPVDCSKISTPNASGNAATPTTRSGEN</sequence>
<protein>
    <recommendedName>
        <fullName evidence="3">CCHC-type domain-containing protein</fullName>
    </recommendedName>
</protein>
<feature type="compositionally biased region" description="Polar residues" evidence="2">
    <location>
        <begin position="364"/>
        <end position="384"/>
    </location>
</feature>
<reference evidence="4" key="1">
    <citation type="submission" date="2013-04" db="EMBL/GenBank/DDBJ databases">
        <authorList>
            <person name="Qu J."/>
            <person name="Murali S.C."/>
            <person name="Bandaranaike D."/>
            <person name="Bellair M."/>
            <person name="Blankenburg K."/>
            <person name="Chao H."/>
            <person name="Dinh H."/>
            <person name="Doddapaneni H."/>
            <person name="Downs B."/>
            <person name="Dugan-Rocha S."/>
            <person name="Elkadiri S."/>
            <person name="Gnanaolivu R.D."/>
            <person name="Hernandez B."/>
            <person name="Javaid M."/>
            <person name="Jayaseelan J.C."/>
            <person name="Lee S."/>
            <person name="Li M."/>
            <person name="Ming W."/>
            <person name="Munidasa M."/>
            <person name="Muniz J."/>
            <person name="Nguyen L."/>
            <person name="Ongeri F."/>
            <person name="Osuji N."/>
            <person name="Pu L.-L."/>
            <person name="Puazo M."/>
            <person name="Qu C."/>
            <person name="Quiroz J."/>
            <person name="Raj R."/>
            <person name="Weissenberger G."/>
            <person name="Xin Y."/>
            <person name="Zou X."/>
            <person name="Han Y."/>
            <person name="Richards S."/>
            <person name="Worley K."/>
            <person name="Muzny D."/>
            <person name="Gibbs R."/>
        </authorList>
    </citation>
    <scope>NUCLEOTIDE SEQUENCE</scope>
    <source>
        <strain evidence="4">Sampled in the wild</strain>
    </source>
</reference>
<dbReference type="GO" id="GO:0008270">
    <property type="term" value="F:zinc ion binding"/>
    <property type="evidence" value="ECO:0007669"/>
    <property type="project" value="UniProtKB-KW"/>
</dbReference>
<proteinExistence type="predicted"/>
<dbReference type="EMBL" id="KZ308556">
    <property type="protein sequence ID" value="KAG8231425.1"/>
    <property type="molecule type" value="Genomic_DNA"/>
</dbReference>
<keyword evidence="1" id="KW-0863">Zinc-finger</keyword>
<evidence type="ECO:0000259" key="3">
    <source>
        <dbReference type="PROSITE" id="PS50158"/>
    </source>
</evidence>
<dbReference type="Gene3D" id="4.10.60.10">
    <property type="entry name" value="Zinc finger, CCHC-type"/>
    <property type="match status" value="1"/>
</dbReference>
<dbReference type="OrthoDB" id="427960at2759"/>
<evidence type="ECO:0000256" key="2">
    <source>
        <dbReference type="SAM" id="MobiDB-lite"/>
    </source>
</evidence>
<name>A0A8K0P0Q5_LADFU</name>
<dbReference type="PANTHER" id="PTHR33223:SF6">
    <property type="entry name" value="CCHC-TYPE DOMAIN-CONTAINING PROTEIN"/>
    <property type="match status" value="1"/>
</dbReference>
<dbReference type="PANTHER" id="PTHR33223">
    <property type="entry name" value="CCHC-TYPE DOMAIN-CONTAINING PROTEIN"/>
    <property type="match status" value="1"/>
</dbReference>
<keyword evidence="1" id="KW-0862">Zinc</keyword>
<evidence type="ECO:0000313" key="4">
    <source>
        <dbReference type="EMBL" id="KAG8231425.1"/>
    </source>
</evidence>
<keyword evidence="5" id="KW-1185">Reference proteome</keyword>
<dbReference type="AlphaFoldDB" id="A0A8K0P0Q5"/>
<gene>
    <name evidence="4" type="ORF">J437_LFUL000141</name>
</gene>
<accession>A0A8K0P0Q5</accession>
<reference evidence="4" key="2">
    <citation type="submission" date="2017-10" db="EMBL/GenBank/DDBJ databases">
        <title>Ladona fulva Genome sequencing and assembly.</title>
        <authorList>
            <person name="Murali S."/>
            <person name="Richards S."/>
            <person name="Bandaranaike D."/>
            <person name="Bellair M."/>
            <person name="Blankenburg K."/>
            <person name="Chao H."/>
            <person name="Dinh H."/>
            <person name="Doddapaneni H."/>
            <person name="Dugan-Rocha S."/>
            <person name="Elkadiri S."/>
            <person name="Gnanaolivu R."/>
            <person name="Hernandez B."/>
            <person name="Skinner E."/>
            <person name="Javaid M."/>
            <person name="Lee S."/>
            <person name="Li M."/>
            <person name="Ming W."/>
            <person name="Munidasa M."/>
            <person name="Muniz J."/>
            <person name="Nguyen L."/>
            <person name="Hughes D."/>
            <person name="Osuji N."/>
            <person name="Pu L.-L."/>
            <person name="Puazo M."/>
            <person name="Qu C."/>
            <person name="Quiroz J."/>
            <person name="Raj R."/>
            <person name="Weissenberger G."/>
            <person name="Xin Y."/>
            <person name="Zou X."/>
            <person name="Han Y."/>
            <person name="Worley K."/>
            <person name="Muzny D."/>
            <person name="Gibbs R."/>
        </authorList>
    </citation>
    <scope>NUCLEOTIDE SEQUENCE</scope>
    <source>
        <strain evidence="4">Sampled in the wild</strain>
    </source>
</reference>
<dbReference type="SMART" id="SM00343">
    <property type="entry name" value="ZnF_C2HC"/>
    <property type="match status" value="3"/>
</dbReference>
<dbReference type="Proteomes" id="UP000792457">
    <property type="component" value="Unassembled WGS sequence"/>
</dbReference>
<feature type="region of interest" description="Disordered" evidence="2">
    <location>
        <begin position="363"/>
        <end position="384"/>
    </location>
</feature>
<dbReference type="GO" id="GO:0003676">
    <property type="term" value="F:nucleic acid binding"/>
    <property type="evidence" value="ECO:0007669"/>
    <property type="project" value="InterPro"/>
</dbReference>
<feature type="domain" description="CCHC-type" evidence="3">
    <location>
        <begin position="311"/>
        <end position="326"/>
    </location>
</feature>
<dbReference type="InterPro" id="IPR036875">
    <property type="entry name" value="Znf_CCHC_sf"/>
</dbReference>
<keyword evidence="1" id="KW-0479">Metal-binding</keyword>
<organism evidence="4 5">
    <name type="scientific">Ladona fulva</name>
    <name type="common">Scarce chaser dragonfly</name>
    <name type="synonym">Libellula fulva</name>
    <dbReference type="NCBI Taxonomy" id="123851"/>
    <lineage>
        <taxon>Eukaryota</taxon>
        <taxon>Metazoa</taxon>
        <taxon>Ecdysozoa</taxon>
        <taxon>Arthropoda</taxon>
        <taxon>Hexapoda</taxon>
        <taxon>Insecta</taxon>
        <taxon>Pterygota</taxon>
        <taxon>Palaeoptera</taxon>
        <taxon>Odonata</taxon>
        <taxon>Epiprocta</taxon>
        <taxon>Anisoptera</taxon>
        <taxon>Libelluloidea</taxon>
        <taxon>Libellulidae</taxon>
        <taxon>Ladona</taxon>
    </lineage>
</organism>
<evidence type="ECO:0000256" key="1">
    <source>
        <dbReference type="PROSITE-ProRule" id="PRU00047"/>
    </source>
</evidence>
<dbReference type="InterPro" id="IPR001878">
    <property type="entry name" value="Znf_CCHC"/>
</dbReference>